<dbReference type="PANTHER" id="PTHR23025">
    <property type="entry name" value="TRIACYLGLYCEROL LIPASE"/>
    <property type="match status" value="1"/>
</dbReference>
<comment type="caution">
    <text evidence="3">The sequence shown here is derived from an EMBL/GenBank/DDBJ whole genome shotgun (WGS) entry which is preliminary data.</text>
</comment>
<dbReference type="InterPro" id="IPR029058">
    <property type="entry name" value="AB_hydrolase_fold"/>
</dbReference>
<dbReference type="Proteomes" id="UP001497623">
    <property type="component" value="Unassembled WGS sequence"/>
</dbReference>
<dbReference type="SUPFAM" id="SSF53474">
    <property type="entry name" value="alpha/beta-Hydrolases"/>
    <property type="match status" value="1"/>
</dbReference>
<feature type="non-terminal residue" evidence="3">
    <location>
        <position position="1"/>
    </location>
</feature>
<evidence type="ECO:0000313" key="4">
    <source>
        <dbReference type="Proteomes" id="UP001497623"/>
    </source>
</evidence>
<evidence type="ECO:0000259" key="2">
    <source>
        <dbReference type="Pfam" id="PF07859"/>
    </source>
</evidence>
<feature type="region of interest" description="Disordered" evidence="1">
    <location>
        <begin position="62"/>
        <end position="86"/>
    </location>
</feature>
<evidence type="ECO:0000256" key="1">
    <source>
        <dbReference type="SAM" id="MobiDB-lite"/>
    </source>
</evidence>
<dbReference type="Pfam" id="PF07859">
    <property type="entry name" value="Abhydrolase_3"/>
    <property type="match status" value="1"/>
</dbReference>
<dbReference type="GO" id="GO:0019433">
    <property type="term" value="P:triglyceride catabolic process"/>
    <property type="evidence" value="ECO:0007669"/>
    <property type="project" value="TreeGrafter"/>
</dbReference>
<feature type="domain" description="Alpha/beta hydrolase fold-3" evidence="2">
    <location>
        <begin position="176"/>
        <end position="238"/>
    </location>
</feature>
<reference evidence="3 4" key="1">
    <citation type="submission" date="2024-05" db="EMBL/GenBank/DDBJ databases">
        <authorList>
            <person name="Wallberg A."/>
        </authorList>
    </citation>
    <scope>NUCLEOTIDE SEQUENCE [LARGE SCALE GENOMIC DNA]</scope>
</reference>
<feature type="region of interest" description="Disordered" evidence="1">
    <location>
        <begin position="15"/>
        <end position="45"/>
    </location>
</feature>
<protein>
    <recommendedName>
        <fullName evidence="2">Alpha/beta hydrolase fold-3 domain-containing protein</fullName>
    </recommendedName>
</protein>
<dbReference type="GO" id="GO:0004806">
    <property type="term" value="F:triacylglycerol lipase activity"/>
    <property type="evidence" value="ECO:0007669"/>
    <property type="project" value="TreeGrafter"/>
</dbReference>
<organism evidence="3 4">
    <name type="scientific">Meganyctiphanes norvegica</name>
    <name type="common">Northern krill</name>
    <name type="synonym">Thysanopoda norvegica</name>
    <dbReference type="NCBI Taxonomy" id="48144"/>
    <lineage>
        <taxon>Eukaryota</taxon>
        <taxon>Metazoa</taxon>
        <taxon>Ecdysozoa</taxon>
        <taxon>Arthropoda</taxon>
        <taxon>Crustacea</taxon>
        <taxon>Multicrustacea</taxon>
        <taxon>Malacostraca</taxon>
        <taxon>Eumalacostraca</taxon>
        <taxon>Eucarida</taxon>
        <taxon>Euphausiacea</taxon>
        <taxon>Euphausiidae</taxon>
        <taxon>Meganyctiphanes</taxon>
    </lineage>
</organism>
<name>A0AAV2S929_MEGNR</name>
<dbReference type="InterPro" id="IPR013094">
    <property type="entry name" value="AB_hydrolase_3"/>
</dbReference>
<dbReference type="AlphaFoldDB" id="A0AAV2S929"/>
<feature type="compositionally biased region" description="Acidic residues" evidence="1">
    <location>
        <begin position="76"/>
        <end position="86"/>
    </location>
</feature>
<dbReference type="GO" id="GO:0005829">
    <property type="term" value="C:cytosol"/>
    <property type="evidence" value="ECO:0007669"/>
    <property type="project" value="TreeGrafter"/>
</dbReference>
<dbReference type="Gene3D" id="3.40.50.1820">
    <property type="entry name" value="alpha/beta hydrolase"/>
    <property type="match status" value="1"/>
</dbReference>
<dbReference type="PANTHER" id="PTHR23025:SF3">
    <property type="entry name" value="HORMONE-SENSITIVE LIPASE"/>
    <property type="match status" value="1"/>
</dbReference>
<gene>
    <name evidence="3" type="ORF">MNOR_LOCUS33847</name>
</gene>
<dbReference type="EMBL" id="CAXKWB010050056">
    <property type="protein sequence ID" value="CAL4169361.1"/>
    <property type="molecule type" value="Genomic_DNA"/>
</dbReference>
<feature type="non-terminal residue" evidence="3">
    <location>
        <position position="277"/>
    </location>
</feature>
<dbReference type="GO" id="GO:0004771">
    <property type="term" value="F:sterol ester esterase activity"/>
    <property type="evidence" value="ECO:0007669"/>
    <property type="project" value="TreeGrafter"/>
</dbReference>
<accession>A0AAV2S929</accession>
<feature type="region of interest" description="Disordered" evidence="1">
    <location>
        <begin position="121"/>
        <end position="146"/>
    </location>
</feature>
<feature type="compositionally biased region" description="Acidic residues" evidence="1">
    <location>
        <begin position="29"/>
        <end position="40"/>
    </location>
</feature>
<sequence length="277" mass="30311">TLTAIFGAILTKVKIKRPPNPESKKETENEAELPGNEETDKETSRRYVSEFLEKYVLDSRTDKQGRNVPILRTGSEESEPEEDETVVFEASGSGAGISAKLGKAKNAVIGGITAGLTSIGIKKKDKTPSPTSPPSSPTKVPLNKRPSIGSVSLATTKLRREGEMSLLDEFSNVVINDDHYLSPLKCPTDILKKFPRTAIMTVEYDFCLDDNVTMAKILKKLDVDVTLEILDKLPHGFLALNLVSKEANDGCKNSIVRLKELFGITDDLAVEACDLQF</sequence>
<keyword evidence="4" id="KW-1185">Reference proteome</keyword>
<proteinExistence type="predicted"/>
<evidence type="ECO:0000313" key="3">
    <source>
        <dbReference type="EMBL" id="CAL4169361.1"/>
    </source>
</evidence>